<evidence type="ECO:0000313" key="2">
    <source>
        <dbReference type="Proteomes" id="UP001054945"/>
    </source>
</evidence>
<proteinExistence type="predicted"/>
<dbReference type="EMBL" id="BPLR01013543">
    <property type="protein sequence ID" value="GIY61880.1"/>
    <property type="molecule type" value="Genomic_DNA"/>
</dbReference>
<name>A0AAV4UW30_CAEEX</name>
<dbReference type="AlphaFoldDB" id="A0AAV4UW30"/>
<accession>A0AAV4UW30</accession>
<evidence type="ECO:0000313" key="1">
    <source>
        <dbReference type="EMBL" id="GIY61880.1"/>
    </source>
</evidence>
<protein>
    <submittedName>
        <fullName evidence="1">Uncharacterized protein</fullName>
    </submittedName>
</protein>
<comment type="caution">
    <text evidence="1">The sequence shown here is derived from an EMBL/GenBank/DDBJ whole genome shotgun (WGS) entry which is preliminary data.</text>
</comment>
<feature type="non-terminal residue" evidence="1">
    <location>
        <position position="1"/>
    </location>
</feature>
<sequence>YPSVRMLFRSVGKCEVSQYESTGGFSIFSNISLHSHRDHTHKEGLGVAVSKVLSIVLDS</sequence>
<dbReference type="Proteomes" id="UP001054945">
    <property type="component" value="Unassembled WGS sequence"/>
</dbReference>
<gene>
    <name evidence="1" type="ORF">CEXT_156871</name>
</gene>
<keyword evidence="2" id="KW-1185">Reference proteome</keyword>
<reference evidence="1 2" key="1">
    <citation type="submission" date="2021-06" db="EMBL/GenBank/DDBJ databases">
        <title>Caerostris extrusa draft genome.</title>
        <authorList>
            <person name="Kono N."/>
            <person name="Arakawa K."/>
        </authorList>
    </citation>
    <scope>NUCLEOTIDE SEQUENCE [LARGE SCALE GENOMIC DNA]</scope>
</reference>
<organism evidence="1 2">
    <name type="scientific">Caerostris extrusa</name>
    <name type="common">Bark spider</name>
    <name type="synonym">Caerostris bankana</name>
    <dbReference type="NCBI Taxonomy" id="172846"/>
    <lineage>
        <taxon>Eukaryota</taxon>
        <taxon>Metazoa</taxon>
        <taxon>Ecdysozoa</taxon>
        <taxon>Arthropoda</taxon>
        <taxon>Chelicerata</taxon>
        <taxon>Arachnida</taxon>
        <taxon>Araneae</taxon>
        <taxon>Araneomorphae</taxon>
        <taxon>Entelegynae</taxon>
        <taxon>Araneoidea</taxon>
        <taxon>Araneidae</taxon>
        <taxon>Caerostris</taxon>
    </lineage>
</organism>